<accession>A0A1T0CQM8</accession>
<keyword evidence="3" id="KW-1185">Reference proteome</keyword>
<dbReference type="Proteomes" id="UP000189800">
    <property type="component" value="Unassembled WGS sequence"/>
</dbReference>
<dbReference type="EMBL" id="MUYU01000009">
    <property type="protein sequence ID" value="OOS24646.1"/>
    <property type="molecule type" value="Genomic_DNA"/>
</dbReference>
<dbReference type="AlphaFoldDB" id="A0A1T0CQM8"/>
<proteinExistence type="predicted"/>
<evidence type="ECO:0000313" key="3">
    <source>
        <dbReference type="Proteomes" id="UP000189800"/>
    </source>
</evidence>
<gene>
    <name evidence="2" type="ORF">B0680_04255</name>
</gene>
<evidence type="ECO:0000313" key="2">
    <source>
        <dbReference type="EMBL" id="OOS24646.1"/>
    </source>
</evidence>
<dbReference type="InterPro" id="IPR007048">
    <property type="entry name" value="IraD/Gp25-like"/>
</dbReference>
<dbReference type="STRING" id="470453.B0680_04255"/>
<comment type="caution">
    <text evidence="2">The sequence shown here is derived from an EMBL/GenBank/DDBJ whole genome shotgun (WGS) entry which is preliminary data.</text>
</comment>
<sequence length="116" mass="13176">MPINLTHAHWQIAPTGVSAIQGEDDLHQCVHNILSTRKGSDVLRPNFGSDHFDYIDYPHDVAIPNIVREIHVALTTWEKRIIVQRVSVTGLAPEFHCLIEWAVADDVARQIYKTEL</sequence>
<dbReference type="Gene3D" id="3.10.450.40">
    <property type="match status" value="1"/>
</dbReference>
<dbReference type="SUPFAM" id="SSF160719">
    <property type="entry name" value="gpW/gp25-like"/>
    <property type="match status" value="1"/>
</dbReference>
<organism evidence="2 3">
    <name type="scientific">Moraxella pluranimalium</name>
    <dbReference type="NCBI Taxonomy" id="470453"/>
    <lineage>
        <taxon>Bacteria</taxon>
        <taxon>Pseudomonadati</taxon>
        <taxon>Pseudomonadota</taxon>
        <taxon>Gammaproteobacteria</taxon>
        <taxon>Moraxellales</taxon>
        <taxon>Moraxellaceae</taxon>
        <taxon>Moraxella</taxon>
    </lineage>
</organism>
<dbReference type="OrthoDB" id="9802846at2"/>
<evidence type="ECO:0000259" key="1">
    <source>
        <dbReference type="Pfam" id="PF04965"/>
    </source>
</evidence>
<name>A0A1T0CQM8_9GAMM</name>
<reference evidence="2 3" key="1">
    <citation type="submission" date="2017-02" db="EMBL/GenBank/DDBJ databases">
        <title>Draft genome sequence of Moraxella pluranimalium CCUG 54913T type strain.</title>
        <authorList>
            <person name="Salva-Serra F."/>
            <person name="Engstrom-Jakobsson H."/>
            <person name="Thorell K."/>
            <person name="Jaen-Luchoro D."/>
            <person name="Gonzales-Siles L."/>
            <person name="Karlsson R."/>
            <person name="Yazdan S."/>
            <person name="Boulund F."/>
            <person name="Johnning A."/>
            <person name="Engstrand L."/>
            <person name="Kristiansson E."/>
            <person name="Moore E."/>
        </authorList>
    </citation>
    <scope>NUCLEOTIDE SEQUENCE [LARGE SCALE GENOMIC DNA]</scope>
    <source>
        <strain evidence="2 3">CCUG 54913</strain>
    </source>
</reference>
<feature type="domain" description="IraD/Gp25-like" evidence="1">
    <location>
        <begin position="21"/>
        <end position="89"/>
    </location>
</feature>
<dbReference type="Pfam" id="PF04965">
    <property type="entry name" value="GPW_gp25"/>
    <property type="match status" value="1"/>
</dbReference>
<protein>
    <submittedName>
        <fullName evidence="2">Phage baseplate protein</fullName>
    </submittedName>
</protein>
<dbReference type="RefSeq" id="WP_078253814.1">
    <property type="nucleotide sequence ID" value="NZ_MUYU01000009.1"/>
</dbReference>